<dbReference type="InterPro" id="IPR004875">
    <property type="entry name" value="DDE_SF_endonuclease_dom"/>
</dbReference>
<feature type="region of interest" description="Disordered" evidence="4">
    <location>
        <begin position="223"/>
        <end position="264"/>
    </location>
</feature>
<gene>
    <name evidence="6" type="ORF">L9F63_010307</name>
</gene>
<dbReference type="Pfam" id="PF03184">
    <property type="entry name" value="DDE_1"/>
    <property type="match status" value="1"/>
</dbReference>
<keyword evidence="1" id="KW-0479">Metal-binding</keyword>
<evidence type="ECO:0000313" key="7">
    <source>
        <dbReference type="Proteomes" id="UP001233999"/>
    </source>
</evidence>
<dbReference type="Proteomes" id="UP001233999">
    <property type="component" value="Unassembled WGS sequence"/>
</dbReference>
<evidence type="ECO:0000256" key="1">
    <source>
        <dbReference type="ARBA" id="ARBA00022723"/>
    </source>
</evidence>
<dbReference type="InterPro" id="IPR013083">
    <property type="entry name" value="Znf_RING/FYVE/PHD"/>
</dbReference>
<comment type="caution">
    <text evidence="6">The sequence shown here is derived from an EMBL/GenBank/DDBJ whole genome shotgun (WGS) entry which is preliminary data.</text>
</comment>
<keyword evidence="2" id="KW-0863">Zinc-finger</keyword>
<evidence type="ECO:0000256" key="2">
    <source>
        <dbReference type="ARBA" id="ARBA00022771"/>
    </source>
</evidence>
<evidence type="ECO:0000256" key="4">
    <source>
        <dbReference type="SAM" id="MobiDB-lite"/>
    </source>
</evidence>
<dbReference type="GO" id="GO:0008270">
    <property type="term" value="F:zinc ion binding"/>
    <property type="evidence" value="ECO:0007669"/>
    <property type="project" value="UniProtKB-KW"/>
</dbReference>
<dbReference type="AlphaFoldDB" id="A0AAD8AHF7"/>
<evidence type="ECO:0000259" key="5">
    <source>
        <dbReference type="SMART" id="SM00249"/>
    </source>
</evidence>
<dbReference type="Gene3D" id="3.30.40.10">
    <property type="entry name" value="Zinc/RING finger domain, C3HC4 (zinc finger)"/>
    <property type="match status" value="1"/>
</dbReference>
<keyword evidence="3" id="KW-0862">Zinc</keyword>
<dbReference type="InterPro" id="IPR011011">
    <property type="entry name" value="Znf_FYVE_PHD"/>
</dbReference>
<feature type="domain" description="Zinc finger PHD-type" evidence="5">
    <location>
        <begin position="295"/>
        <end position="337"/>
    </location>
</feature>
<dbReference type="GO" id="GO:0003677">
    <property type="term" value="F:DNA binding"/>
    <property type="evidence" value="ECO:0007669"/>
    <property type="project" value="TreeGrafter"/>
</dbReference>
<feature type="compositionally biased region" description="Basic residues" evidence="4">
    <location>
        <begin position="224"/>
        <end position="233"/>
    </location>
</feature>
<name>A0AAD8AHF7_DIPPU</name>
<evidence type="ECO:0000256" key="3">
    <source>
        <dbReference type="ARBA" id="ARBA00022833"/>
    </source>
</evidence>
<proteinExistence type="predicted"/>
<sequence>MNPRLMIGAPDESQGVAQPNGWMNGDIFETWLKHFVKHVRPTQDSPVLLILDGHCSHKELKVILYARRHHVHMLSTPPHTTHKLQPLDRSFMKPFKSAYAEACSSWMRQNPGLKITEYDIAQLVCSAYGKICRMEIAQKGFSCTGIHPLNPGIFSDLDFMPSRITEVDIGVFNGNEANNDIIDPTTATEDRLNESLCISPGTSGSAKIASALMKLSPLPEASKRRLATRKRRAEKSEVLTGSPFKERLEKKKNEKDAKEERKRRKCSKMLNLREPSTSANVLVGSDEASGSNETFCILCGENFEEDWIQCEDCKGWAHEKCTNTDNSTVHYRCDKCLQM</sequence>
<dbReference type="InterPro" id="IPR050863">
    <property type="entry name" value="CenT-Element_Derived"/>
</dbReference>
<dbReference type="GO" id="GO:0005634">
    <property type="term" value="C:nucleus"/>
    <property type="evidence" value="ECO:0007669"/>
    <property type="project" value="TreeGrafter"/>
</dbReference>
<dbReference type="PANTHER" id="PTHR19303:SF71">
    <property type="entry name" value="ZINC FINGER PHD-TYPE DOMAIN-CONTAINING PROTEIN"/>
    <property type="match status" value="1"/>
</dbReference>
<protein>
    <recommendedName>
        <fullName evidence="5">Zinc finger PHD-type domain-containing protein</fullName>
    </recommendedName>
</protein>
<dbReference type="EMBL" id="JASPKZ010000827">
    <property type="protein sequence ID" value="KAJ9599223.1"/>
    <property type="molecule type" value="Genomic_DNA"/>
</dbReference>
<evidence type="ECO:0000313" key="6">
    <source>
        <dbReference type="EMBL" id="KAJ9599223.1"/>
    </source>
</evidence>
<dbReference type="SUPFAM" id="SSF57903">
    <property type="entry name" value="FYVE/PHD zinc finger"/>
    <property type="match status" value="1"/>
</dbReference>
<accession>A0AAD8AHF7</accession>
<reference evidence="6" key="1">
    <citation type="journal article" date="2023" name="IScience">
        <title>Live-bearing cockroach genome reveals convergent evolutionary mechanisms linked to viviparity in insects and beyond.</title>
        <authorList>
            <person name="Fouks B."/>
            <person name="Harrison M.C."/>
            <person name="Mikhailova A.A."/>
            <person name="Marchal E."/>
            <person name="English S."/>
            <person name="Carruthers M."/>
            <person name="Jennings E.C."/>
            <person name="Chiamaka E.L."/>
            <person name="Frigard R.A."/>
            <person name="Pippel M."/>
            <person name="Attardo G.M."/>
            <person name="Benoit J.B."/>
            <person name="Bornberg-Bauer E."/>
            <person name="Tobe S.S."/>
        </authorList>
    </citation>
    <scope>NUCLEOTIDE SEQUENCE</scope>
    <source>
        <strain evidence="6">Stay&amp;Tobe</strain>
    </source>
</reference>
<dbReference type="InterPro" id="IPR001965">
    <property type="entry name" value="Znf_PHD"/>
</dbReference>
<keyword evidence="7" id="KW-1185">Reference proteome</keyword>
<feature type="compositionally biased region" description="Basic and acidic residues" evidence="4">
    <location>
        <begin position="244"/>
        <end position="260"/>
    </location>
</feature>
<reference evidence="6" key="2">
    <citation type="submission" date="2023-05" db="EMBL/GenBank/DDBJ databases">
        <authorList>
            <person name="Fouks B."/>
        </authorList>
    </citation>
    <scope>NUCLEOTIDE SEQUENCE</scope>
    <source>
        <strain evidence="6">Stay&amp;Tobe</strain>
        <tissue evidence="6">Testes</tissue>
    </source>
</reference>
<organism evidence="6 7">
    <name type="scientific">Diploptera punctata</name>
    <name type="common">Pacific beetle cockroach</name>
    <dbReference type="NCBI Taxonomy" id="6984"/>
    <lineage>
        <taxon>Eukaryota</taxon>
        <taxon>Metazoa</taxon>
        <taxon>Ecdysozoa</taxon>
        <taxon>Arthropoda</taxon>
        <taxon>Hexapoda</taxon>
        <taxon>Insecta</taxon>
        <taxon>Pterygota</taxon>
        <taxon>Neoptera</taxon>
        <taxon>Polyneoptera</taxon>
        <taxon>Dictyoptera</taxon>
        <taxon>Blattodea</taxon>
        <taxon>Blaberoidea</taxon>
        <taxon>Blaberidae</taxon>
        <taxon>Diplopterinae</taxon>
        <taxon>Diploptera</taxon>
    </lineage>
</organism>
<dbReference type="PANTHER" id="PTHR19303">
    <property type="entry name" value="TRANSPOSON"/>
    <property type="match status" value="1"/>
</dbReference>
<dbReference type="SMART" id="SM00249">
    <property type="entry name" value="PHD"/>
    <property type="match status" value="1"/>
</dbReference>